<sequence>MLFDTRNQQSSEGFKPNVDNTIKKPEPTGFEKFLFGLLFVLTFGLFIFGYYRRKNYLLRKINEIQEASSVIQAAEKKRRATLIKQIDAVKGYAKFENATLTEVTRMRSKLVELENENNVAELKTQLDSIQRNINLQFEAYPDLKASQLFLQFNTEIALQEDEIYSTIRIYNMKVNSFNSQIYTFWTNCVAKKIGAYNQPLFSASEQERQDVDTSSLSEMKF</sequence>
<feature type="compositionally biased region" description="Polar residues" evidence="7">
    <location>
        <begin position="1"/>
        <end position="12"/>
    </location>
</feature>
<dbReference type="GO" id="GO:0016020">
    <property type="term" value="C:membrane"/>
    <property type="evidence" value="ECO:0007669"/>
    <property type="project" value="UniProtKB-SubCell"/>
</dbReference>
<keyword evidence="5 8" id="KW-0472">Membrane</keyword>
<proteinExistence type="inferred from homology"/>
<name>A0A2Z5IT14_9BACT</name>
<reference evidence="10" key="1">
    <citation type="journal article" date="2018" name="Microbiol. Resour. Announc.">
        <title>Complete Sequence and Annotation of the Mycoplasma phocidae Strain 105T Genome.</title>
        <authorList>
            <person name="Frasca S. Jr."/>
            <person name="Kutish G.F."/>
            <person name="Michaels D.L."/>
            <person name="Brown D.R."/>
        </authorList>
    </citation>
    <scope>NUCLEOTIDE SEQUENCE [LARGE SCALE GENOMIC DNA]</scope>
    <source>
        <strain evidence="10">105</strain>
    </source>
</reference>
<dbReference type="OrthoDB" id="384498at2"/>
<keyword evidence="3 8" id="KW-0812">Transmembrane</keyword>
<evidence type="ECO:0000256" key="2">
    <source>
        <dbReference type="ARBA" id="ARBA00008854"/>
    </source>
</evidence>
<dbReference type="PANTHER" id="PTHR34478">
    <property type="entry name" value="PROTEIN LEMA"/>
    <property type="match status" value="1"/>
</dbReference>
<dbReference type="SUPFAM" id="SSF140478">
    <property type="entry name" value="LemA-like"/>
    <property type="match status" value="1"/>
</dbReference>
<evidence type="ECO:0000256" key="3">
    <source>
        <dbReference type="ARBA" id="ARBA00022692"/>
    </source>
</evidence>
<gene>
    <name evidence="9" type="ORF">DA803_03260</name>
</gene>
<evidence type="ECO:0000256" key="1">
    <source>
        <dbReference type="ARBA" id="ARBA00004167"/>
    </source>
</evidence>
<dbReference type="PANTHER" id="PTHR34478:SF1">
    <property type="entry name" value="PROTEIN LEMA"/>
    <property type="match status" value="1"/>
</dbReference>
<dbReference type="EMBL" id="CP029295">
    <property type="protein sequence ID" value="AXE61088.1"/>
    <property type="molecule type" value="Genomic_DNA"/>
</dbReference>
<evidence type="ECO:0000313" key="10">
    <source>
        <dbReference type="Proteomes" id="UP000252477"/>
    </source>
</evidence>
<protein>
    <submittedName>
        <fullName evidence="9">Protein LemA</fullName>
    </submittedName>
</protein>
<feature type="transmembrane region" description="Helical" evidence="8">
    <location>
        <begin position="33"/>
        <end position="51"/>
    </location>
</feature>
<keyword evidence="6" id="KW-0175">Coiled coil</keyword>
<evidence type="ECO:0000256" key="7">
    <source>
        <dbReference type="SAM" id="MobiDB-lite"/>
    </source>
</evidence>
<dbReference type="Gene3D" id="1.20.1440.20">
    <property type="entry name" value="LemA-like domain"/>
    <property type="match status" value="1"/>
</dbReference>
<dbReference type="Pfam" id="PF04011">
    <property type="entry name" value="LemA"/>
    <property type="match status" value="1"/>
</dbReference>
<evidence type="ECO:0000313" key="9">
    <source>
        <dbReference type="EMBL" id="AXE61088.1"/>
    </source>
</evidence>
<dbReference type="KEGG" id="mpho:DA803_03260"/>
<organism evidence="9 10">
    <name type="scientific">[Mycoplasma] phocae</name>
    <dbReference type="NCBI Taxonomy" id="142651"/>
    <lineage>
        <taxon>Bacteria</taxon>
        <taxon>Bacillati</taxon>
        <taxon>Mycoplasmatota</taxon>
        <taxon>Mycoplasmoidales</taxon>
        <taxon>Metamycoplasmataceae</taxon>
        <taxon>Metamycoplasma</taxon>
    </lineage>
</organism>
<accession>A0A2Z5IT14</accession>
<evidence type="ECO:0000256" key="4">
    <source>
        <dbReference type="ARBA" id="ARBA00022989"/>
    </source>
</evidence>
<dbReference type="RefSeq" id="WP_114191178.1">
    <property type="nucleotide sequence ID" value="NZ_CP029295.1"/>
</dbReference>
<keyword evidence="10" id="KW-1185">Reference proteome</keyword>
<comment type="subcellular location">
    <subcellularLocation>
        <location evidence="1">Membrane</location>
        <topology evidence="1">Single-pass membrane protein</topology>
    </subcellularLocation>
</comment>
<evidence type="ECO:0000256" key="8">
    <source>
        <dbReference type="SAM" id="Phobius"/>
    </source>
</evidence>
<keyword evidence="4 8" id="KW-1133">Transmembrane helix</keyword>
<feature type="coiled-coil region" evidence="6">
    <location>
        <begin position="103"/>
        <end position="132"/>
    </location>
</feature>
<evidence type="ECO:0000256" key="6">
    <source>
        <dbReference type="SAM" id="Coils"/>
    </source>
</evidence>
<dbReference type="InterPro" id="IPR007156">
    <property type="entry name" value="MamQ_LemA"/>
</dbReference>
<comment type="similarity">
    <text evidence="2">Belongs to the LemA family.</text>
</comment>
<dbReference type="InterPro" id="IPR023353">
    <property type="entry name" value="LemA-like_dom_sf"/>
</dbReference>
<dbReference type="AlphaFoldDB" id="A0A2Z5IT14"/>
<evidence type="ECO:0000256" key="5">
    <source>
        <dbReference type="ARBA" id="ARBA00023136"/>
    </source>
</evidence>
<dbReference type="Proteomes" id="UP000252477">
    <property type="component" value="Chromosome"/>
</dbReference>
<feature type="region of interest" description="Disordered" evidence="7">
    <location>
        <begin position="1"/>
        <end position="20"/>
    </location>
</feature>